<evidence type="ECO:0000313" key="1">
    <source>
        <dbReference type="EMBL" id="PJZ76950.1"/>
    </source>
</evidence>
<proteinExistence type="predicted"/>
<name>A0A2M9ZY35_9LEPT</name>
<evidence type="ECO:0000313" key="2">
    <source>
        <dbReference type="Proteomes" id="UP000231843"/>
    </source>
</evidence>
<protein>
    <submittedName>
        <fullName evidence="1">Uncharacterized protein</fullName>
    </submittedName>
</protein>
<reference evidence="1 2" key="1">
    <citation type="submission" date="2017-07" db="EMBL/GenBank/DDBJ databases">
        <title>Leptospira spp. isolated from tropical soils.</title>
        <authorList>
            <person name="Thibeaux R."/>
            <person name="Iraola G."/>
            <person name="Ferres I."/>
            <person name="Bierque E."/>
            <person name="Girault D."/>
            <person name="Soupe-Gilbert M.-E."/>
            <person name="Picardeau M."/>
            <person name="Goarant C."/>
        </authorList>
    </citation>
    <scope>NUCLEOTIDE SEQUENCE [LARGE SCALE GENOMIC DNA]</scope>
    <source>
        <strain evidence="1 2">ES4-C-A1</strain>
    </source>
</reference>
<dbReference type="EMBL" id="NPEA01000005">
    <property type="protein sequence ID" value="PJZ76950.1"/>
    <property type="molecule type" value="Genomic_DNA"/>
</dbReference>
<dbReference type="Proteomes" id="UP000231843">
    <property type="component" value="Unassembled WGS sequence"/>
</dbReference>
<organism evidence="1 2">
    <name type="scientific">Leptospira neocaledonica</name>
    <dbReference type="NCBI Taxonomy" id="2023192"/>
    <lineage>
        <taxon>Bacteria</taxon>
        <taxon>Pseudomonadati</taxon>
        <taxon>Spirochaetota</taxon>
        <taxon>Spirochaetia</taxon>
        <taxon>Leptospirales</taxon>
        <taxon>Leptospiraceae</taxon>
        <taxon>Leptospira</taxon>
    </lineage>
</organism>
<comment type="caution">
    <text evidence="1">The sequence shown here is derived from an EMBL/GenBank/DDBJ whole genome shotgun (WGS) entry which is preliminary data.</text>
</comment>
<keyword evidence="2" id="KW-1185">Reference proteome</keyword>
<accession>A0A2M9ZY35</accession>
<gene>
    <name evidence="1" type="ORF">CH365_09265</name>
</gene>
<sequence length="67" mass="7486">MLERKFEKAAPPLFLGGGGGLVGELGHLYHRNLILSTGILDMFCRNSNMIIHLEIACIRYNLLTVPF</sequence>
<dbReference type="AlphaFoldDB" id="A0A2M9ZY35"/>